<sequence length="371" mass="35643">MTELRPISNENDSLNAGSVQNTALGTAAGHLALVPTWLPFDVASSTPGSSAGSGGMGLSVGVISSDASAVFVPSNTAIAGPGAEAGADQFNSALINQHVAEMAGMGGDGGSGNAAIGSTEGATSNHAGSGGDGIFLGGLVSSDVAVFAPVNTAVAGGAHSVASANQTNNAAFLQGADQMAGIGGSGGDHNYAGSVSASPMHTDTGSTYVFTGDNYAGHGGAGIFAGTMIDVNVAIFSPINIAVAAAGGNADAHQTNNVIFDQGGTQIAGIGGSGGGFNLASDTIFTGNSAAGGGGNGVSAGSLVDVNVGYFHPINIAVPAGGTADAQQVDHLLVDQHALQLAGIGGAGGHDNLSDTSHDMLAHDILALLHA</sequence>
<evidence type="ECO:0008006" key="3">
    <source>
        <dbReference type="Google" id="ProtNLM"/>
    </source>
</evidence>
<reference evidence="1 2" key="1">
    <citation type="submission" date="2020-03" db="EMBL/GenBank/DDBJ databases">
        <title>Whole genome sequencing of clinical and environmental type strains of Ochrobactrum.</title>
        <authorList>
            <person name="Dharne M."/>
        </authorList>
    </citation>
    <scope>NUCLEOTIDE SEQUENCE [LARGE SCALE GENOMIC DNA]</scope>
    <source>
        <strain evidence="1 2">CIP 109452</strain>
    </source>
</reference>
<organism evidence="1 2">
    <name type="scientific">Brucella haematophila</name>
    <dbReference type="NCBI Taxonomy" id="419474"/>
    <lineage>
        <taxon>Bacteria</taxon>
        <taxon>Pseudomonadati</taxon>
        <taxon>Pseudomonadota</taxon>
        <taxon>Alphaproteobacteria</taxon>
        <taxon>Hyphomicrobiales</taxon>
        <taxon>Brucellaceae</taxon>
        <taxon>Brucella/Ochrobactrum group</taxon>
        <taxon>Brucella</taxon>
    </lineage>
</organism>
<protein>
    <recommendedName>
        <fullName evidence="3">PE-PGRS family protein</fullName>
    </recommendedName>
</protein>
<dbReference type="RefSeq" id="WP_138784609.1">
    <property type="nucleotide sequence ID" value="NZ_VCPE01000003.1"/>
</dbReference>
<dbReference type="Proteomes" id="UP000704467">
    <property type="component" value="Unassembled WGS sequence"/>
</dbReference>
<name>A0ABX1DTD9_9HYPH</name>
<keyword evidence="2" id="KW-1185">Reference proteome</keyword>
<proteinExistence type="predicted"/>
<accession>A0ABX1DTD9</accession>
<evidence type="ECO:0000313" key="2">
    <source>
        <dbReference type="Proteomes" id="UP000704467"/>
    </source>
</evidence>
<dbReference type="EMBL" id="JAAVLN010000003">
    <property type="protein sequence ID" value="NKC04837.1"/>
    <property type="molecule type" value="Genomic_DNA"/>
</dbReference>
<evidence type="ECO:0000313" key="1">
    <source>
        <dbReference type="EMBL" id="NKC04837.1"/>
    </source>
</evidence>
<gene>
    <name evidence="1" type="ORF">HED55_21550</name>
</gene>
<comment type="caution">
    <text evidence="1">The sequence shown here is derived from an EMBL/GenBank/DDBJ whole genome shotgun (WGS) entry which is preliminary data.</text>
</comment>